<evidence type="ECO:0000313" key="9">
    <source>
        <dbReference type="EMBL" id="OBS08006.1"/>
    </source>
</evidence>
<comment type="similarity">
    <text evidence="7">Belongs to the binding-protein-dependent transport system permease family.</text>
</comment>
<keyword evidence="10" id="KW-1185">Reference proteome</keyword>
<dbReference type="Gene3D" id="1.10.3720.10">
    <property type="entry name" value="MetI-like"/>
    <property type="match status" value="1"/>
</dbReference>
<feature type="transmembrane region" description="Helical" evidence="7">
    <location>
        <begin position="78"/>
        <end position="111"/>
    </location>
</feature>
<dbReference type="PANTHER" id="PTHR30151">
    <property type="entry name" value="ALKANE SULFONATE ABC TRANSPORTER-RELATED, MEMBRANE SUBUNIT"/>
    <property type="match status" value="1"/>
</dbReference>
<evidence type="ECO:0000259" key="8">
    <source>
        <dbReference type="PROSITE" id="PS50928"/>
    </source>
</evidence>
<organism evidence="9 10">
    <name type="scientific">Acidihalobacter prosperus</name>
    <dbReference type="NCBI Taxonomy" id="160660"/>
    <lineage>
        <taxon>Bacteria</taxon>
        <taxon>Pseudomonadati</taxon>
        <taxon>Pseudomonadota</taxon>
        <taxon>Gammaproteobacteria</taxon>
        <taxon>Chromatiales</taxon>
        <taxon>Ectothiorhodospiraceae</taxon>
        <taxon>Acidihalobacter</taxon>
    </lineage>
</organism>
<dbReference type="SUPFAM" id="SSF161098">
    <property type="entry name" value="MetI-like"/>
    <property type="match status" value="1"/>
</dbReference>
<dbReference type="Pfam" id="PF00528">
    <property type="entry name" value="BPD_transp_1"/>
    <property type="match status" value="1"/>
</dbReference>
<evidence type="ECO:0000313" key="10">
    <source>
        <dbReference type="Proteomes" id="UP000029273"/>
    </source>
</evidence>
<evidence type="ECO:0000256" key="6">
    <source>
        <dbReference type="ARBA" id="ARBA00023136"/>
    </source>
</evidence>
<dbReference type="Proteomes" id="UP000029273">
    <property type="component" value="Unassembled WGS sequence"/>
</dbReference>
<evidence type="ECO:0000256" key="7">
    <source>
        <dbReference type="RuleBase" id="RU363032"/>
    </source>
</evidence>
<comment type="subcellular location">
    <subcellularLocation>
        <location evidence="1 7">Cell membrane</location>
        <topology evidence="1 7">Multi-pass membrane protein</topology>
    </subcellularLocation>
</comment>
<feature type="transmembrane region" description="Helical" evidence="7">
    <location>
        <begin position="39"/>
        <end position="58"/>
    </location>
</feature>
<dbReference type="InterPro" id="IPR035906">
    <property type="entry name" value="MetI-like_sf"/>
</dbReference>
<dbReference type="GO" id="GO:0005886">
    <property type="term" value="C:plasma membrane"/>
    <property type="evidence" value="ECO:0007669"/>
    <property type="project" value="UniProtKB-SubCell"/>
</dbReference>
<protein>
    <submittedName>
        <fullName evidence="9">ABC transporter permease</fullName>
    </submittedName>
</protein>
<dbReference type="GO" id="GO:0055085">
    <property type="term" value="P:transmembrane transport"/>
    <property type="evidence" value="ECO:0007669"/>
    <property type="project" value="InterPro"/>
</dbReference>
<evidence type="ECO:0000256" key="2">
    <source>
        <dbReference type="ARBA" id="ARBA00022448"/>
    </source>
</evidence>
<evidence type="ECO:0000256" key="5">
    <source>
        <dbReference type="ARBA" id="ARBA00022989"/>
    </source>
</evidence>
<dbReference type="InterPro" id="IPR000515">
    <property type="entry name" value="MetI-like"/>
</dbReference>
<dbReference type="EMBL" id="JQSG02000006">
    <property type="protein sequence ID" value="OBS08006.1"/>
    <property type="molecule type" value="Genomic_DNA"/>
</dbReference>
<evidence type="ECO:0000256" key="3">
    <source>
        <dbReference type="ARBA" id="ARBA00022475"/>
    </source>
</evidence>
<gene>
    <name evidence="9" type="ORF">Thpro_022256</name>
</gene>
<proteinExistence type="inferred from homology"/>
<evidence type="ECO:0000256" key="4">
    <source>
        <dbReference type="ARBA" id="ARBA00022692"/>
    </source>
</evidence>
<keyword evidence="4 7" id="KW-0812">Transmembrane</keyword>
<keyword evidence="3" id="KW-1003">Cell membrane</keyword>
<reference evidence="9 10" key="1">
    <citation type="journal article" date="2014" name="Genome Announc.">
        <title>Draft Genome Sequence of the Iron-Oxidizing, Acidophilic, and Halotolerant 'Thiobacillus prosperus' Type Strain DSM 5130.</title>
        <authorList>
            <person name="Ossandon F.J."/>
            <person name="Cardenas J.P."/>
            <person name="Corbett M."/>
            <person name="Quatrini R."/>
            <person name="Holmes D.S."/>
            <person name="Watkin E."/>
        </authorList>
    </citation>
    <scope>NUCLEOTIDE SEQUENCE [LARGE SCALE GENOMIC DNA]</scope>
    <source>
        <strain evidence="9 10">DSM 5130</strain>
    </source>
</reference>
<name>A0A1A6C0C3_9GAMM</name>
<feature type="transmembrane region" description="Helical" evidence="7">
    <location>
        <begin position="149"/>
        <end position="166"/>
    </location>
</feature>
<dbReference type="PANTHER" id="PTHR30151:SF41">
    <property type="entry name" value="ABC TRANSPORTER PERMEASE PROTEIN"/>
    <property type="match status" value="1"/>
</dbReference>
<feature type="domain" description="ABC transmembrane type-1" evidence="8">
    <location>
        <begin position="80"/>
        <end position="265"/>
    </location>
</feature>
<feature type="transmembrane region" description="Helical" evidence="7">
    <location>
        <begin position="123"/>
        <end position="143"/>
    </location>
</feature>
<evidence type="ECO:0000256" key="1">
    <source>
        <dbReference type="ARBA" id="ARBA00004651"/>
    </source>
</evidence>
<sequence>MILDGPARIRDGPAYGKRAGKMEAKGGAAGAGGAAVGRWVIFGVVSIGLWAVVARLYGQTYLLPDPLQVLLQAGRQPGLLLHFTLITAAEIGIGFVVGSVAALLVSVALLGLPHWLRDYIQRLVVTLNSVPFVAMAGLVVIWFPAPMEAQTVAAALFCFFAVVYHTHQAFGASPPLYEDLMTSYSASFMQRLLYLKLPASLPVLMTSLKGGAMAAVNGAIVGELFGAYQGLGFLIMDSRYVGNTPRVFLSALLCTVLGWLLMGLLELLERRVLGWHRMRLRAAG</sequence>
<dbReference type="AlphaFoldDB" id="A0A1A6C0C3"/>
<dbReference type="CDD" id="cd06261">
    <property type="entry name" value="TM_PBP2"/>
    <property type="match status" value="1"/>
</dbReference>
<comment type="caution">
    <text evidence="9">The sequence shown here is derived from an EMBL/GenBank/DDBJ whole genome shotgun (WGS) entry which is preliminary data.</text>
</comment>
<keyword evidence="6 7" id="KW-0472">Membrane</keyword>
<keyword evidence="5 7" id="KW-1133">Transmembrane helix</keyword>
<dbReference type="PROSITE" id="PS50928">
    <property type="entry name" value="ABC_TM1"/>
    <property type="match status" value="1"/>
</dbReference>
<feature type="transmembrane region" description="Helical" evidence="7">
    <location>
        <begin position="214"/>
        <end position="235"/>
    </location>
</feature>
<feature type="transmembrane region" description="Helical" evidence="7">
    <location>
        <begin position="247"/>
        <end position="268"/>
    </location>
</feature>
<keyword evidence="2 7" id="KW-0813">Transport</keyword>
<accession>A0A1A6C0C3</accession>